<dbReference type="AlphaFoldDB" id="A0AAF3EQR8"/>
<organism evidence="2 3">
    <name type="scientific">Mesorhabditis belari</name>
    <dbReference type="NCBI Taxonomy" id="2138241"/>
    <lineage>
        <taxon>Eukaryota</taxon>
        <taxon>Metazoa</taxon>
        <taxon>Ecdysozoa</taxon>
        <taxon>Nematoda</taxon>
        <taxon>Chromadorea</taxon>
        <taxon>Rhabditida</taxon>
        <taxon>Rhabditina</taxon>
        <taxon>Rhabditomorpha</taxon>
        <taxon>Rhabditoidea</taxon>
        <taxon>Rhabditidae</taxon>
        <taxon>Mesorhabditinae</taxon>
        <taxon>Mesorhabditis</taxon>
    </lineage>
</organism>
<dbReference type="PANTHER" id="PTHR22718:SF11">
    <property type="entry name" value="7TM GPCR SERPENTINE RECEPTOR CLASS X (SRX) DOMAIN-CONTAINING PROTEIN"/>
    <property type="match status" value="1"/>
</dbReference>
<reference evidence="3" key="1">
    <citation type="submission" date="2024-02" db="UniProtKB">
        <authorList>
            <consortium name="WormBaseParasite"/>
        </authorList>
    </citation>
    <scope>IDENTIFICATION</scope>
</reference>
<feature type="transmembrane region" description="Helical" evidence="1">
    <location>
        <begin position="109"/>
        <end position="131"/>
    </location>
</feature>
<keyword evidence="2" id="KW-1185">Reference proteome</keyword>
<dbReference type="PANTHER" id="PTHR22718">
    <property type="entry name" value="SERPENTINE RECEPTOR, CLASS X"/>
    <property type="match status" value="1"/>
</dbReference>
<dbReference type="Proteomes" id="UP000887575">
    <property type="component" value="Unassembled WGS sequence"/>
</dbReference>
<feature type="transmembrane region" description="Helical" evidence="1">
    <location>
        <begin position="240"/>
        <end position="257"/>
    </location>
</feature>
<keyword evidence="1" id="KW-0812">Transmembrane</keyword>
<keyword evidence="1" id="KW-0472">Membrane</keyword>
<feature type="transmembrane region" description="Helical" evidence="1">
    <location>
        <begin position="202"/>
        <end position="219"/>
    </location>
</feature>
<feature type="transmembrane region" description="Helical" evidence="1">
    <location>
        <begin position="263"/>
        <end position="281"/>
    </location>
</feature>
<dbReference type="SUPFAM" id="SSF81321">
    <property type="entry name" value="Family A G protein-coupled receptor-like"/>
    <property type="match status" value="1"/>
</dbReference>
<dbReference type="WBParaSite" id="MBELARI_LOCUS16435">
    <property type="protein sequence ID" value="MBELARI_LOCUS16435"/>
    <property type="gene ID" value="MBELARI_LOCUS16435"/>
</dbReference>
<proteinExistence type="predicted"/>
<sequence>MNTSTASTTRLADEISSVPLNDRLIAFWIYIVLEILLISLNTLVFLTIKLCISSKNSAVFRFHCHHCLVNLLQGFIHIVLTLPITFTGRNIYTATSFYWFFRVAVASELINFMTSMLLVLLCAVNAFFIFLSGKLHEKIFSGYSLNLLLAFTWLIPLAETLIETFTDCQKSFSYERLAFAYECLPEQEHQFLFHNFDSYQRLGYPALALLFNIFLYFYIQWVLWKNRKSLGSSKKGRGELFLVFQGLLICLFTGGNAVTFNFIAPILLTGPVVPIGFPLLLNVATMSRAIAEPTLTILFNKSVTQGVKRLFRGQIGTDENRFIVEPTRTKMIERSKASSTN</sequence>
<feature type="transmembrane region" description="Helical" evidence="1">
    <location>
        <begin position="143"/>
        <end position="162"/>
    </location>
</feature>
<dbReference type="Gene3D" id="1.20.1070.10">
    <property type="entry name" value="Rhodopsin 7-helix transmembrane proteins"/>
    <property type="match status" value="1"/>
</dbReference>
<feature type="transmembrane region" description="Helical" evidence="1">
    <location>
        <begin position="67"/>
        <end position="89"/>
    </location>
</feature>
<evidence type="ECO:0000313" key="2">
    <source>
        <dbReference type="Proteomes" id="UP000887575"/>
    </source>
</evidence>
<name>A0AAF3EQR8_9BILA</name>
<accession>A0AAF3EQR8</accession>
<keyword evidence="1" id="KW-1133">Transmembrane helix</keyword>
<evidence type="ECO:0000256" key="1">
    <source>
        <dbReference type="SAM" id="Phobius"/>
    </source>
</evidence>
<feature type="transmembrane region" description="Helical" evidence="1">
    <location>
        <begin position="25"/>
        <end position="46"/>
    </location>
</feature>
<protein>
    <submittedName>
        <fullName evidence="3">Gustatory receptor</fullName>
    </submittedName>
</protein>
<evidence type="ECO:0000313" key="3">
    <source>
        <dbReference type="WBParaSite" id="MBELARI_LOCUS16435"/>
    </source>
</evidence>